<organism evidence="1 2">
    <name type="scientific">Trachymyrmex cornetzi</name>
    <dbReference type="NCBI Taxonomy" id="471704"/>
    <lineage>
        <taxon>Eukaryota</taxon>
        <taxon>Metazoa</taxon>
        <taxon>Ecdysozoa</taxon>
        <taxon>Arthropoda</taxon>
        <taxon>Hexapoda</taxon>
        <taxon>Insecta</taxon>
        <taxon>Pterygota</taxon>
        <taxon>Neoptera</taxon>
        <taxon>Endopterygota</taxon>
        <taxon>Hymenoptera</taxon>
        <taxon>Apocrita</taxon>
        <taxon>Aculeata</taxon>
        <taxon>Formicoidea</taxon>
        <taxon>Formicidae</taxon>
        <taxon>Myrmicinae</taxon>
        <taxon>Trachymyrmex</taxon>
    </lineage>
</organism>
<name>A0A195EIK1_9HYME</name>
<evidence type="ECO:0000313" key="2">
    <source>
        <dbReference type="Proteomes" id="UP000078492"/>
    </source>
</evidence>
<gene>
    <name evidence="1" type="ORF">ALC57_02753</name>
</gene>
<dbReference type="PANTHER" id="PTHR39953:SF1">
    <property type="entry name" value="RE54151P"/>
    <property type="match status" value="1"/>
</dbReference>
<dbReference type="Proteomes" id="UP000078492">
    <property type="component" value="Unassembled WGS sequence"/>
</dbReference>
<dbReference type="PANTHER" id="PTHR39953">
    <property type="entry name" value="RE54151P"/>
    <property type="match status" value="1"/>
</dbReference>
<evidence type="ECO:0008006" key="3">
    <source>
        <dbReference type="Google" id="ProtNLM"/>
    </source>
</evidence>
<accession>A0A195EIK1</accession>
<reference evidence="1 2" key="1">
    <citation type="submission" date="2015-09" db="EMBL/GenBank/DDBJ databases">
        <title>Trachymyrmex cornetzi WGS genome.</title>
        <authorList>
            <person name="Nygaard S."/>
            <person name="Hu H."/>
            <person name="Boomsma J."/>
            <person name="Zhang G."/>
        </authorList>
    </citation>
    <scope>NUCLEOTIDE SEQUENCE [LARGE SCALE GENOMIC DNA]</scope>
    <source>
        <strain evidence="1">Tcor2-1</strain>
        <tissue evidence="1">Whole body</tissue>
    </source>
</reference>
<protein>
    <recommendedName>
        <fullName evidence="3">SWIM-type domain-containing protein</fullName>
    </recommendedName>
</protein>
<sequence length="220" mass="25462">MYSILLIHTFYRAEGENYGDSAVGFVELKREGCFRYIQGKVCPEHRVNSKLYLVLMLVDEENEKIEYVKCDDCAASAGGCKHAIAFLMWVHCRSEEPKSVPVLLNNNRFLQILLHEMEKIKFDCQLSRYFIQFVSNKGLSVHALMLRFCNTNTCKDADDFLSFASIEMATRSLEDIAKDRSKSIYNVERIKIWQNNSISNLQNITCNNVFSIFFACFHSF</sequence>
<proteinExistence type="predicted"/>
<evidence type="ECO:0000313" key="1">
    <source>
        <dbReference type="EMBL" id="KYN27689.1"/>
    </source>
</evidence>
<dbReference type="AlphaFoldDB" id="A0A195EIK1"/>
<keyword evidence="2" id="KW-1185">Reference proteome</keyword>
<dbReference type="EMBL" id="KQ978881">
    <property type="protein sequence ID" value="KYN27689.1"/>
    <property type="molecule type" value="Genomic_DNA"/>
</dbReference>